<gene>
    <name evidence="1" type="ORF">GCM10022239_15220</name>
</gene>
<dbReference type="EMBL" id="BAABAE010000003">
    <property type="protein sequence ID" value="GAA3740484.1"/>
    <property type="molecule type" value="Genomic_DNA"/>
</dbReference>
<accession>A0ABP7FI41</accession>
<dbReference type="Proteomes" id="UP001501004">
    <property type="component" value="Unassembled WGS sequence"/>
</dbReference>
<sequence length="93" mass="10433">MFEAIVAREDPGPDAQSMFTADPSAWLVISQGGWWYRAEYRVVPDATGSNLEYTLLNVAETAHRFGRFTGRKVIEAAPVAFDRLVTELRAELE</sequence>
<protein>
    <submittedName>
        <fullName evidence="1">Uncharacterized protein</fullName>
    </submittedName>
</protein>
<comment type="caution">
    <text evidence="1">The sequence shown here is derived from an EMBL/GenBank/DDBJ whole genome shotgun (WGS) entry which is preliminary data.</text>
</comment>
<keyword evidence="2" id="KW-1185">Reference proteome</keyword>
<reference evidence="2" key="1">
    <citation type="journal article" date="2019" name="Int. J. Syst. Evol. Microbiol.">
        <title>The Global Catalogue of Microorganisms (GCM) 10K type strain sequencing project: providing services to taxonomists for standard genome sequencing and annotation.</title>
        <authorList>
            <consortium name="The Broad Institute Genomics Platform"/>
            <consortium name="The Broad Institute Genome Sequencing Center for Infectious Disease"/>
            <person name="Wu L."/>
            <person name="Ma J."/>
        </authorList>
    </citation>
    <scope>NUCLEOTIDE SEQUENCE [LARGE SCALE GENOMIC DNA]</scope>
    <source>
        <strain evidence="2">JCM 16949</strain>
    </source>
</reference>
<evidence type="ECO:0000313" key="2">
    <source>
        <dbReference type="Proteomes" id="UP001501004"/>
    </source>
</evidence>
<name>A0ABP7FI41_9MICO</name>
<proteinExistence type="predicted"/>
<evidence type="ECO:0000313" key="1">
    <source>
        <dbReference type="EMBL" id="GAA3740484.1"/>
    </source>
</evidence>
<organism evidence="1 2">
    <name type="scientific">Leifsonella bigeumensis</name>
    <dbReference type="NCBI Taxonomy" id="433643"/>
    <lineage>
        <taxon>Bacteria</taxon>
        <taxon>Bacillati</taxon>
        <taxon>Actinomycetota</taxon>
        <taxon>Actinomycetes</taxon>
        <taxon>Micrococcales</taxon>
        <taxon>Microbacteriaceae</taxon>
        <taxon>Leifsonella</taxon>
    </lineage>
</organism>